<feature type="region of interest" description="Disordered" evidence="1">
    <location>
        <begin position="1"/>
        <end position="67"/>
    </location>
</feature>
<feature type="non-terminal residue" evidence="2">
    <location>
        <position position="67"/>
    </location>
</feature>
<protein>
    <submittedName>
        <fullName evidence="2">Uncharacterized protein</fullName>
    </submittedName>
</protein>
<organism evidence="2 3">
    <name type="scientific">Tetrabaena socialis</name>
    <dbReference type="NCBI Taxonomy" id="47790"/>
    <lineage>
        <taxon>Eukaryota</taxon>
        <taxon>Viridiplantae</taxon>
        <taxon>Chlorophyta</taxon>
        <taxon>core chlorophytes</taxon>
        <taxon>Chlorophyceae</taxon>
        <taxon>CS clade</taxon>
        <taxon>Chlamydomonadales</taxon>
        <taxon>Tetrabaenaceae</taxon>
        <taxon>Tetrabaena</taxon>
    </lineage>
</organism>
<sequence>DQALGRAARLPPPRRGAGAAPAASTAAAAGRADAAGGRAQGVRPQRGQRHRLPPQPRLLAQAARGRQ</sequence>
<proteinExistence type="predicted"/>
<name>A0A2J8A488_9CHLO</name>
<dbReference type="AlphaFoldDB" id="A0A2J8A488"/>
<evidence type="ECO:0000313" key="2">
    <source>
        <dbReference type="EMBL" id="PNH07329.1"/>
    </source>
</evidence>
<dbReference type="Proteomes" id="UP000236333">
    <property type="component" value="Unassembled WGS sequence"/>
</dbReference>
<accession>A0A2J8A488</accession>
<keyword evidence="3" id="KW-1185">Reference proteome</keyword>
<dbReference type="EMBL" id="PGGS01000186">
    <property type="protein sequence ID" value="PNH07329.1"/>
    <property type="molecule type" value="Genomic_DNA"/>
</dbReference>
<evidence type="ECO:0000256" key="1">
    <source>
        <dbReference type="SAM" id="MobiDB-lite"/>
    </source>
</evidence>
<comment type="caution">
    <text evidence="2">The sequence shown here is derived from an EMBL/GenBank/DDBJ whole genome shotgun (WGS) entry which is preliminary data.</text>
</comment>
<feature type="non-terminal residue" evidence="2">
    <location>
        <position position="1"/>
    </location>
</feature>
<gene>
    <name evidence="2" type="ORF">TSOC_006222</name>
</gene>
<feature type="compositionally biased region" description="Low complexity" evidence="1">
    <location>
        <begin position="1"/>
        <end position="37"/>
    </location>
</feature>
<reference evidence="2 3" key="1">
    <citation type="journal article" date="2017" name="Mol. Biol. Evol.">
        <title>The 4-celled Tetrabaena socialis nuclear genome reveals the essential components for genetic control of cell number at the origin of multicellularity in the volvocine lineage.</title>
        <authorList>
            <person name="Featherston J."/>
            <person name="Arakaki Y."/>
            <person name="Hanschen E.R."/>
            <person name="Ferris P.J."/>
            <person name="Michod R.E."/>
            <person name="Olson B.J.S.C."/>
            <person name="Nozaki H."/>
            <person name="Durand P.M."/>
        </authorList>
    </citation>
    <scope>NUCLEOTIDE SEQUENCE [LARGE SCALE GENOMIC DNA]</scope>
    <source>
        <strain evidence="2 3">NIES-571</strain>
    </source>
</reference>
<evidence type="ECO:0000313" key="3">
    <source>
        <dbReference type="Proteomes" id="UP000236333"/>
    </source>
</evidence>